<feature type="domain" description="Retrotransposon gag" evidence="1">
    <location>
        <begin position="86"/>
        <end position="197"/>
    </location>
</feature>
<proteinExistence type="predicted"/>
<dbReference type="PANTHER" id="PTHR37610">
    <property type="entry name" value="CCHC-TYPE DOMAIN-CONTAINING PROTEIN"/>
    <property type="match status" value="1"/>
</dbReference>
<dbReference type="InterPro" id="IPR029472">
    <property type="entry name" value="Copia-like_N"/>
</dbReference>
<protein>
    <submittedName>
        <fullName evidence="3">Putative gag-polypeptide of LTR copia-type</fullName>
    </submittedName>
</protein>
<dbReference type="EMBL" id="PSQE01000003">
    <property type="protein sequence ID" value="RHN71398.1"/>
    <property type="molecule type" value="Genomic_DNA"/>
</dbReference>
<dbReference type="PANTHER" id="PTHR37610:SF55">
    <property type="entry name" value="RETROTRANSPOSON COPIA-LIKE N-TERMINAL DOMAIN-CONTAINING PROTEIN"/>
    <property type="match status" value="1"/>
</dbReference>
<dbReference type="Pfam" id="PF14244">
    <property type="entry name" value="Retrotran_gag_3"/>
    <property type="match status" value="1"/>
</dbReference>
<organism evidence="3 4">
    <name type="scientific">Medicago truncatula</name>
    <name type="common">Barrel medic</name>
    <name type="synonym">Medicago tribuloides</name>
    <dbReference type="NCBI Taxonomy" id="3880"/>
    <lineage>
        <taxon>Eukaryota</taxon>
        <taxon>Viridiplantae</taxon>
        <taxon>Streptophyta</taxon>
        <taxon>Embryophyta</taxon>
        <taxon>Tracheophyta</taxon>
        <taxon>Spermatophyta</taxon>
        <taxon>Magnoliopsida</taxon>
        <taxon>eudicotyledons</taxon>
        <taxon>Gunneridae</taxon>
        <taxon>Pentapetalae</taxon>
        <taxon>rosids</taxon>
        <taxon>fabids</taxon>
        <taxon>Fabales</taxon>
        <taxon>Fabaceae</taxon>
        <taxon>Papilionoideae</taxon>
        <taxon>50 kb inversion clade</taxon>
        <taxon>NPAAA clade</taxon>
        <taxon>Hologalegina</taxon>
        <taxon>IRL clade</taxon>
        <taxon>Trifolieae</taxon>
        <taxon>Medicago</taxon>
    </lineage>
</organism>
<dbReference type="Gramene" id="rna20077">
    <property type="protein sequence ID" value="RHN71398.1"/>
    <property type="gene ID" value="gene20077"/>
</dbReference>
<name>A0A396J3J7_MEDTR</name>
<evidence type="ECO:0000259" key="1">
    <source>
        <dbReference type="Pfam" id="PF03732"/>
    </source>
</evidence>
<dbReference type="AlphaFoldDB" id="A0A396J3J7"/>
<evidence type="ECO:0000313" key="3">
    <source>
        <dbReference type="EMBL" id="RHN71398.1"/>
    </source>
</evidence>
<accession>A0A396J3J7</accession>
<sequence length="261" mass="29694">MPPRVAPVIHQQPDPDSIYYVHPSEGPNSVTVTPLLTGPNYLAWNRSMKRALGTKNKFVFIDGSVPIPPLDDLNRNAWERCNNLILSWIINSVSPQIAQTIVFHESAIDVWIELQERFSKVDRIRVASLRSSINNLKQGDKSVLDYFTEIKSLWEELNSHRPMPMCTCPYPCRCESMRAARDFRMEDQVIQFLTGLNDSFSVVKTQVLLMDPLPSINKVYSMVIQEESNIIPPTSLASNEDSSILVNASDARKPFLRAWFS</sequence>
<evidence type="ECO:0000259" key="2">
    <source>
        <dbReference type="Pfam" id="PF14244"/>
    </source>
</evidence>
<dbReference type="Pfam" id="PF03732">
    <property type="entry name" value="Retrotrans_gag"/>
    <property type="match status" value="1"/>
</dbReference>
<feature type="domain" description="Retrotransposon Copia-like N-terminal" evidence="2">
    <location>
        <begin position="22"/>
        <end position="68"/>
    </location>
</feature>
<dbReference type="Proteomes" id="UP000265566">
    <property type="component" value="Chromosome 3"/>
</dbReference>
<dbReference type="InterPro" id="IPR005162">
    <property type="entry name" value="Retrotrans_gag_dom"/>
</dbReference>
<reference evidence="4" key="1">
    <citation type="journal article" date="2018" name="Nat. Plants">
        <title>Whole-genome landscape of Medicago truncatula symbiotic genes.</title>
        <authorList>
            <person name="Pecrix Y."/>
            <person name="Staton S.E."/>
            <person name="Sallet E."/>
            <person name="Lelandais-Briere C."/>
            <person name="Moreau S."/>
            <person name="Carrere S."/>
            <person name="Blein T."/>
            <person name="Jardinaud M.F."/>
            <person name="Latrasse D."/>
            <person name="Zouine M."/>
            <person name="Zahm M."/>
            <person name="Kreplak J."/>
            <person name="Mayjonade B."/>
            <person name="Satge C."/>
            <person name="Perez M."/>
            <person name="Cauet S."/>
            <person name="Marande W."/>
            <person name="Chantry-Darmon C."/>
            <person name="Lopez-Roques C."/>
            <person name="Bouchez O."/>
            <person name="Berard A."/>
            <person name="Debelle F."/>
            <person name="Munos S."/>
            <person name="Bendahmane A."/>
            <person name="Berges H."/>
            <person name="Niebel A."/>
            <person name="Buitink J."/>
            <person name="Frugier F."/>
            <person name="Benhamed M."/>
            <person name="Crespi M."/>
            <person name="Gouzy J."/>
            <person name="Gamas P."/>
        </authorList>
    </citation>
    <scope>NUCLEOTIDE SEQUENCE [LARGE SCALE GENOMIC DNA]</scope>
    <source>
        <strain evidence="4">cv. Jemalong A17</strain>
    </source>
</reference>
<evidence type="ECO:0000313" key="4">
    <source>
        <dbReference type="Proteomes" id="UP000265566"/>
    </source>
</evidence>
<comment type="caution">
    <text evidence="3">The sequence shown here is derived from an EMBL/GenBank/DDBJ whole genome shotgun (WGS) entry which is preliminary data.</text>
</comment>
<gene>
    <name evidence="3" type="ORF">MtrunA17_Chr3g0145811</name>
</gene>